<dbReference type="EMBL" id="SOCE01000002">
    <property type="protein sequence ID" value="TDU83849.1"/>
    <property type="molecule type" value="Genomic_DNA"/>
</dbReference>
<organism evidence="2 3">
    <name type="scientific">Kribbella voronezhensis</name>
    <dbReference type="NCBI Taxonomy" id="2512212"/>
    <lineage>
        <taxon>Bacteria</taxon>
        <taxon>Bacillati</taxon>
        <taxon>Actinomycetota</taxon>
        <taxon>Actinomycetes</taxon>
        <taxon>Propionibacteriales</taxon>
        <taxon>Kribbellaceae</taxon>
        <taxon>Kribbella</taxon>
    </lineage>
</organism>
<gene>
    <name evidence="2" type="ORF">EV138_6313</name>
</gene>
<feature type="region of interest" description="Disordered" evidence="1">
    <location>
        <begin position="1"/>
        <end position="76"/>
    </location>
</feature>
<sequence length="76" mass="8205">MSFDRPGVNDQKTVSDTEVNDALENGDIETELADVDTVEHDDGRRSPGPVEDDGRQPPSEQDVTSGEQGNPVEPPD</sequence>
<dbReference type="AlphaFoldDB" id="A0A4R7SY46"/>
<evidence type="ECO:0000313" key="3">
    <source>
        <dbReference type="Proteomes" id="UP000295151"/>
    </source>
</evidence>
<feature type="compositionally biased region" description="Acidic residues" evidence="1">
    <location>
        <begin position="18"/>
        <end position="36"/>
    </location>
</feature>
<keyword evidence="3" id="KW-1185">Reference proteome</keyword>
<evidence type="ECO:0000313" key="2">
    <source>
        <dbReference type="EMBL" id="TDU83849.1"/>
    </source>
</evidence>
<accession>A0A4R7SY46</accession>
<proteinExistence type="predicted"/>
<evidence type="ECO:0000256" key="1">
    <source>
        <dbReference type="SAM" id="MobiDB-lite"/>
    </source>
</evidence>
<reference evidence="2 3" key="1">
    <citation type="submission" date="2019-03" db="EMBL/GenBank/DDBJ databases">
        <title>Genomic Encyclopedia of Type Strains, Phase III (KMG-III): the genomes of soil and plant-associated and newly described type strains.</title>
        <authorList>
            <person name="Whitman W."/>
        </authorList>
    </citation>
    <scope>NUCLEOTIDE SEQUENCE [LARGE SCALE GENOMIC DNA]</scope>
    <source>
        <strain evidence="2 3">VKM Ac-2575</strain>
    </source>
</reference>
<feature type="compositionally biased region" description="Polar residues" evidence="1">
    <location>
        <begin position="58"/>
        <end position="68"/>
    </location>
</feature>
<name>A0A4R7SY46_9ACTN</name>
<dbReference type="Proteomes" id="UP000295151">
    <property type="component" value="Unassembled WGS sequence"/>
</dbReference>
<comment type="caution">
    <text evidence="2">The sequence shown here is derived from an EMBL/GenBank/DDBJ whole genome shotgun (WGS) entry which is preliminary data.</text>
</comment>
<protein>
    <submittedName>
        <fullName evidence="2">Uncharacterized protein</fullName>
    </submittedName>
</protein>